<reference evidence="1 2" key="1">
    <citation type="journal article" date="2011" name="BMC Genomics">
        <title>Genome sequencing reveals diversification of virulence factor content and possible host adaptation in distinct subpopulations of Salmonella enterica.</title>
        <authorList>
            <person name="den Bakker H.C."/>
            <person name="Moreno Switt A.I."/>
            <person name="Govoni G."/>
            <person name="Cummings C.A."/>
            <person name="Ranieri M.L."/>
            <person name="Degoricija L."/>
            <person name="Hoelzer K."/>
            <person name="Rodriguez-Rivera L.D."/>
            <person name="Brown S."/>
            <person name="Bolchacova E."/>
            <person name="Furtado M.R."/>
            <person name="Wiedmann M."/>
        </authorList>
    </citation>
    <scope>NUCLEOTIDE SEQUENCE [LARGE SCALE GENOMIC DNA]</scope>
    <source>
        <strain evidence="1 2">R8-3404</strain>
    </source>
</reference>
<dbReference type="EMBL" id="AFCV01000420">
    <property type="protein sequence ID" value="EHC93670.1"/>
    <property type="molecule type" value="Genomic_DNA"/>
</dbReference>
<evidence type="ECO:0000313" key="2">
    <source>
        <dbReference type="Proteomes" id="UP000003915"/>
    </source>
</evidence>
<dbReference type="AlphaFoldDB" id="A0A6C8H5S5"/>
<organism evidence="1 2">
    <name type="scientific">Salmonella enterica subsp. enterica serovar Uganda str. R8-3404</name>
    <dbReference type="NCBI Taxonomy" id="913083"/>
    <lineage>
        <taxon>Bacteria</taxon>
        <taxon>Pseudomonadati</taxon>
        <taxon>Pseudomonadota</taxon>
        <taxon>Gammaproteobacteria</taxon>
        <taxon>Enterobacterales</taxon>
        <taxon>Enterobacteriaceae</taxon>
        <taxon>Salmonella</taxon>
    </lineage>
</organism>
<accession>A0A6C8H5S5</accession>
<dbReference type="Proteomes" id="UP000003915">
    <property type="component" value="Unassembled WGS sequence"/>
</dbReference>
<evidence type="ECO:0000313" key="1">
    <source>
        <dbReference type="EMBL" id="EHC93670.1"/>
    </source>
</evidence>
<gene>
    <name evidence="1" type="ORF">LTSEUGA_1565</name>
</gene>
<proteinExistence type="predicted"/>
<comment type="caution">
    <text evidence="1">The sequence shown here is derived from an EMBL/GenBank/DDBJ whole genome shotgun (WGS) entry which is preliminary data.</text>
</comment>
<sequence length="38" mass="4044">MTMSKRDVSALCFLMAAAVAISGNDGWGWLIFAGIIIL</sequence>
<name>A0A6C8H5S5_SALET</name>
<protein>
    <submittedName>
        <fullName evidence="1">Uncharacterized protein</fullName>
    </submittedName>
</protein>